<keyword evidence="1" id="KW-0472">Membrane</keyword>
<sequence>MAGWQRALRWAAWLTFLGLAVANSDRAAFGAVEFLSLAVAVGVSIWCLARPLGGPKVEIDDAAQVFGTFVSRTSWGLVLLGALLTIGGVGAIGAIVYDLTSGRATVRDVLHDMAIFVEGWTAELLTNSAYDAELEKTHAYALFVLIVPGLLLVSANLVPFIRRGREFRVEPDAISVRDKQGWSPLLDYEYSAIAADGTTIRYTPASDAAAPVVLPQARVFCRENGARLHREVSGQLFAQRLARRGFTIEDVDAKHGRFRARRGV</sequence>
<reference evidence="2 3" key="1">
    <citation type="submission" date="2015-10" db="EMBL/GenBank/DDBJ databases">
        <title>Mycobacterium gordonae draft genome assembly.</title>
        <authorList>
            <person name="Ustinova V."/>
            <person name="Smirnova T."/>
            <person name="Blagodatskikh K."/>
            <person name="Varlamov D."/>
            <person name="Larionova E."/>
            <person name="Chernousova L."/>
        </authorList>
    </citation>
    <scope>NUCLEOTIDE SEQUENCE [LARGE SCALE GENOMIC DNA]</scope>
    <source>
        <strain evidence="2 3">CTRI 14-8773</strain>
    </source>
</reference>
<proteinExistence type="predicted"/>
<keyword evidence="1" id="KW-0812">Transmembrane</keyword>
<dbReference type="AlphaFoldDB" id="A0A0Q2U5H7"/>
<protein>
    <submittedName>
        <fullName evidence="2">Uncharacterized protein</fullName>
    </submittedName>
</protein>
<comment type="caution">
    <text evidence="2">The sequence shown here is derived from an EMBL/GenBank/DDBJ whole genome shotgun (WGS) entry which is preliminary data.</text>
</comment>
<evidence type="ECO:0000256" key="1">
    <source>
        <dbReference type="SAM" id="Phobius"/>
    </source>
</evidence>
<feature type="transmembrane region" description="Helical" evidence="1">
    <location>
        <begin position="139"/>
        <end position="158"/>
    </location>
</feature>
<name>A0A0Q2U5H7_MYCGO</name>
<evidence type="ECO:0000313" key="2">
    <source>
        <dbReference type="EMBL" id="KQH76032.1"/>
    </source>
</evidence>
<dbReference type="EMBL" id="LKTM01000361">
    <property type="protein sequence ID" value="KQH76032.1"/>
    <property type="molecule type" value="Genomic_DNA"/>
</dbReference>
<gene>
    <name evidence="2" type="ORF">AO501_18605</name>
</gene>
<keyword evidence="1" id="KW-1133">Transmembrane helix</keyword>
<evidence type="ECO:0000313" key="3">
    <source>
        <dbReference type="Proteomes" id="UP000051677"/>
    </source>
</evidence>
<feature type="transmembrane region" description="Helical" evidence="1">
    <location>
        <begin position="34"/>
        <end position="53"/>
    </location>
</feature>
<feature type="transmembrane region" description="Helical" evidence="1">
    <location>
        <begin position="74"/>
        <end position="97"/>
    </location>
</feature>
<dbReference type="STRING" id="1778.A9W97_22490"/>
<dbReference type="Proteomes" id="UP000051677">
    <property type="component" value="Unassembled WGS sequence"/>
</dbReference>
<organism evidence="2 3">
    <name type="scientific">Mycobacterium gordonae</name>
    <dbReference type="NCBI Taxonomy" id="1778"/>
    <lineage>
        <taxon>Bacteria</taxon>
        <taxon>Bacillati</taxon>
        <taxon>Actinomycetota</taxon>
        <taxon>Actinomycetes</taxon>
        <taxon>Mycobacteriales</taxon>
        <taxon>Mycobacteriaceae</taxon>
        <taxon>Mycobacterium</taxon>
    </lineage>
</organism>
<accession>A0A0Q2U5H7</accession>